<dbReference type="InterPro" id="IPR019910">
    <property type="entry name" value="Lucif-like_OxRdtase_MSMEG_4879"/>
</dbReference>
<proteinExistence type="predicted"/>
<dbReference type="RefSeq" id="WP_153411355.1">
    <property type="nucleotide sequence ID" value="NZ_WEGK01000007.1"/>
</dbReference>
<dbReference type="InterPro" id="IPR036661">
    <property type="entry name" value="Luciferase-like_sf"/>
</dbReference>
<dbReference type="NCBIfam" id="TIGR03564">
    <property type="entry name" value="F420_MSMEG_4879"/>
    <property type="match status" value="1"/>
</dbReference>
<evidence type="ECO:0000313" key="4">
    <source>
        <dbReference type="Proteomes" id="UP000438448"/>
    </source>
</evidence>
<dbReference type="AlphaFoldDB" id="A0A7K0D4I3"/>
<comment type="caution">
    <text evidence="3">The sequence shown here is derived from an EMBL/GenBank/DDBJ whole genome shotgun (WGS) entry which is preliminary data.</text>
</comment>
<dbReference type="EMBL" id="WEGK01000007">
    <property type="protein sequence ID" value="MQY20619.1"/>
    <property type="molecule type" value="Genomic_DNA"/>
</dbReference>
<evidence type="ECO:0000256" key="1">
    <source>
        <dbReference type="ARBA" id="ARBA00023002"/>
    </source>
</evidence>
<gene>
    <name evidence="3" type="ORF">NRB20_37260</name>
</gene>
<feature type="domain" description="Luciferase-like" evidence="2">
    <location>
        <begin position="11"/>
        <end position="281"/>
    </location>
</feature>
<name>A0A7K0D4I3_9NOCA</name>
<evidence type="ECO:0000313" key="3">
    <source>
        <dbReference type="EMBL" id="MQY20619.1"/>
    </source>
</evidence>
<keyword evidence="4" id="KW-1185">Reference proteome</keyword>
<dbReference type="PANTHER" id="PTHR43244">
    <property type="match status" value="1"/>
</dbReference>
<dbReference type="SUPFAM" id="SSF51679">
    <property type="entry name" value="Bacterial luciferase-like"/>
    <property type="match status" value="1"/>
</dbReference>
<dbReference type="Pfam" id="PF00296">
    <property type="entry name" value="Bac_luciferase"/>
    <property type="match status" value="1"/>
</dbReference>
<dbReference type="CDD" id="cd01097">
    <property type="entry name" value="Tetrahydromethanopterin_reductase"/>
    <property type="match status" value="1"/>
</dbReference>
<dbReference type="PANTHER" id="PTHR43244:SF1">
    <property type="entry name" value="5,10-METHYLENETETRAHYDROMETHANOPTERIN REDUCTASE"/>
    <property type="match status" value="1"/>
</dbReference>
<evidence type="ECO:0000259" key="2">
    <source>
        <dbReference type="Pfam" id="PF00296"/>
    </source>
</evidence>
<dbReference type="GO" id="GO:0016705">
    <property type="term" value="F:oxidoreductase activity, acting on paired donors, with incorporation or reduction of molecular oxygen"/>
    <property type="evidence" value="ECO:0007669"/>
    <property type="project" value="InterPro"/>
</dbReference>
<sequence length="308" mass="32969">MEIRVPIGVSVAPRPGAANDVSDVLDQVRNVRRAGLRQVWFGQRFDFDSLVLAGVVAQAVPEIAVGTSVVPINPRHPVVVASQAQTVQAAAAGKFRLGLGLGAATLESAAFGITEDKPVLRLREYLTVLRELIEHGGVEFAGERIRVNPHMPTTVHGGGHIPLLVAAMGPQALRVTGELADGVIPNLAGPRTLESHIVPTLERARPSRPLQVIAGVPAVVTDRVEEVRARAAESMAFYERVPSYRAALDREGVERAVELALIGDEEHVRRGLRRYVEAGATELLVTQTDLAGADDQARTWEFLAGIAG</sequence>
<dbReference type="OrthoDB" id="7054907at2"/>
<keyword evidence="1 3" id="KW-0560">Oxidoreductase</keyword>
<dbReference type="InterPro" id="IPR011251">
    <property type="entry name" value="Luciferase-like_dom"/>
</dbReference>
<protein>
    <submittedName>
        <fullName evidence="3">Putative coenzyme F420-dependent oxidoreductase</fullName>
        <ecNumber evidence="3">1.-.-.-</ecNumber>
    </submittedName>
</protein>
<accession>A0A7K0D4I3</accession>
<organism evidence="3 4">
    <name type="scientific">Nocardia macrotermitis</name>
    <dbReference type="NCBI Taxonomy" id="2585198"/>
    <lineage>
        <taxon>Bacteria</taxon>
        <taxon>Bacillati</taxon>
        <taxon>Actinomycetota</taxon>
        <taxon>Actinomycetes</taxon>
        <taxon>Mycobacteriales</taxon>
        <taxon>Nocardiaceae</taxon>
        <taxon>Nocardia</taxon>
    </lineage>
</organism>
<reference evidence="3 4" key="1">
    <citation type="submission" date="2019-10" db="EMBL/GenBank/DDBJ databases">
        <title>Nocardia macrotermitis sp. nov. and Nocardia aurantia sp. nov., isolated from the gut of fungus growing-termite Macrotermes natalensis.</title>
        <authorList>
            <person name="Benndorf R."/>
            <person name="Schwitalla J."/>
            <person name="Martin K."/>
            <person name="De Beer W."/>
            <person name="Kaster A.-K."/>
            <person name="Vollmers J."/>
            <person name="Poulsen M."/>
            <person name="Beemelmanns C."/>
        </authorList>
    </citation>
    <scope>NUCLEOTIDE SEQUENCE [LARGE SCALE GENOMIC DNA]</scope>
    <source>
        <strain evidence="3 4">RB20</strain>
    </source>
</reference>
<dbReference type="EC" id="1.-.-.-" evidence="3"/>
<dbReference type="Gene3D" id="3.20.20.30">
    <property type="entry name" value="Luciferase-like domain"/>
    <property type="match status" value="1"/>
</dbReference>
<dbReference type="Proteomes" id="UP000438448">
    <property type="component" value="Unassembled WGS sequence"/>
</dbReference>
<dbReference type="InterPro" id="IPR050564">
    <property type="entry name" value="F420-G6PD/mer"/>
</dbReference>